<sequence>MAATSSGDSYYCHVCETEVVPNLQVISKCMSFRFH</sequence>
<dbReference type="AlphaFoldDB" id="C7TZD3"/>
<name>C7TZD3_SCHJA</name>
<protein>
    <submittedName>
        <fullName evidence="1">Hypotheticial protein</fullName>
    </submittedName>
</protein>
<proteinExistence type="evidence at transcript level"/>
<evidence type="ECO:0000313" key="1">
    <source>
        <dbReference type="EMBL" id="CAX82959.1"/>
    </source>
</evidence>
<dbReference type="EMBL" id="FN327235">
    <property type="protein sequence ID" value="CAX82959.1"/>
    <property type="molecule type" value="mRNA"/>
</dbReference>
<organism evidence="1">
    <name type="scientific">Schistosoma japonicum</name>
    <name type="common">Blood fluke</name>
    <dbReference type="NCBI Taxonomy" id="6182"/>
    <lineage>
        <taxon>Eukaryota</taxon>
        <taxon>Metazoa</taxon>
        <taxon>Spiralia</taxon>
        <taxon>Lophotrochozoa</taxon>
        <taxon>Platyhelminthes</taxon>
        <taxon>Trematoda</taxon>
        <taxon>Digenea</taxon>
        <taxon>Strigeidida</taxon>
        <taxon>Schistosomatoidea</taxon>
        <taxon>Schistosomatidae</taxon>
        <taxon>Schistosoma</taxon>
    </lineage>
</organism>
<reference evidence="1" key="1">
    <citation type="journal article" date="2009" name="Nature">
        <title>The Schistosoma japonicum genome reveals features of host-parasite interplay.</title>
        <authorList>
            <person name="Liu F."/>
            <person name="Zhou Y."/>
            <person name="Wang Z.Q."/>
            <person name="Lu G."/>
            <person name="Zheng H."/>
            <person name="Brindley P.J."/>
            <person name="McManus D.P."/>
            <person name="Blair D."/>
            <person name="Zhang Q.H."/>
            <person name="Zhong Y."/>
            <person name="Wang S."/>
            <person name="Han Z.G."/>
            <person name="Chen Z."/>
        </authorList>
    </citation>
    <scope>NUCLEOTIDE SEQUENCE</scope>
    <source>
        <strain evidence="1">Anhui</strain>
    </source>
</reference>
<accession>C7TZD3</accession>
<reference evidence="1" key="2">
    <citation type="submission" date="2009-03" db="EMBL/GenBank/DDBJ databases">
        <authorList>
            <person name="Gang L."/>
        </authorList>
    </citation>
    <scope>NUCLEOTIDE SEQUENCE</scope>
    <source>
        <strain evidence="1">Anhui</strain>
    </source>
</reference>